<name>A0A7J7D1R0_TRIWF</name>
<dbReference type="InterPro" id="IPR035952">
    <property type="entry name" value="Rhomboid-like_sf"/>
</dbReference>
<gene>
    <name evidence="8" type="ORF">HS088_TW11G00326</name>
</gene>
<keyword evidence="5 6" id="KW-0472">Membrane</keyword>
<feature type="domain" description="Peptidase S54 rhomboid" evidence="7">
    <location>
        <begin position="99"/>
        <end position="140"/>
    </location>
</feature>
<dbReference type="PANTHER" id="PTHR22936">
    <property type="entry name" value="RHOMBOID-RELATED"/>
    <property type="match status" value="1"/>
</dbReference>
<reference evidence="8 9" key="1">
    <citation type="journal article" date="2020" name="Nat. Commun.">
        <title>Genome of Tripterygium wilfordii and identification of cytochrome P450 involved in triptolide biosynthesis.</title>
        <authorList>
            <person name="Tu L."/>
            <person name="Su P."/>
            <person name="Zhang Z."/>
            <person name="Gao L."/>
            <person name="Wang J."/>
            <person name="Hu T."/>
            <person name="Zhou J."/>
            <person name="Zhang Y."/>
            <person name="Zhao Y."/>
            <person name="Liu Y."/>
            <person name="Song Y."/>
            <person name="Tong Y."/>
            <person name="Lu Y."/>
            <person name="Yang J."/>
            <person name="Xu C."/>
            <person name="Jia M."/>
            <person name="Peters R.J."/>
            <person name="Huang L."/>
            <person name="Gao W."/>
        </authorList>
    </citation>
    <scope>NUCLEOTIDE SEQUENCE [LARGE SCALE GENOMIC DNA]</scope>
    <source>
        <strain evidence="9">cv. XIE 37</strain>
        <tissue evidence="8">Leaf</tissue>
    </source>
</reference>
<keyword evidence="3 6" id="KW-0812">Transmembrane</keyword>
<dbReference type="Proteomes" id="UP000593562">
    <property type="component" value="Unassembled WGS sequence"/>
</dbReference>
<evidence type="ECO:0000259" key="7">
    <source>
        <dbReference type="Pfam" id="PF01694"/>
    </source>
</evidence>
<organism evidence="8 9">
    <name type="scientific">Tripterygium wilfordii</name>
    <name type="common">Thunder God vine</name>
    <dbReference type="NCBI Taxonomy" id="458696"/>
    <lineage>
        <taxon>Eukaryota</taxon>
        <taxon>Viridiplantae</taxon>
        <taxon>Streptophyta</taxon>
        <taxon>Embryophyta</taxon>
        <taxon>Tracheophyta</taxon>
        <taxon>Spermatophyta</taxon>
        <taxon>Magnoliopsida</taxon>
        <taxon>eudicotyledons</taxon>
        <taxon>Gunneridae</taxon>
        <taxon>Pentapetalae</taxon>
        <taxon>rosids</taxon>
        <taxon>fabids</taxon>
        <taxon>Celastrales</taxon>
        <taxon>Celastraceae</taxon>
        <taxon>Tripterygium</taxon>
    </lineage>
</organism>
<comment type="caution">
    <text evidence="6">Lacks conserved residue(s) required for the propagation of feature annotation.</text>
</comment>
<dbReference type="EMBL" id="JAAARO010000011">
    <property type="protein sequence ID" value="KAF5740260.1"/>
    <property type="molecule type" value="Genomic_DNA"/>
</dbReference>
<feature type="transmembrane region" description="Helical" evidence="6">
    <location>
        <begin position="42"/>
        <end position="64"/>
    </location>
</feature>
<dbReference type="Pfam" id="PF01694">
    <property type="entry name" value="Rhomboid"/>
    <property type="match status" value="2"/>
</dbReference>
<dbReference type="EC" id="3.4.21.105" evidence="6"/>
<dbReference type="AlphaFoldDB" id="A0A7J7D1R0"/>
<dbReference type="SUPFAM" id="SSF144091">
    <property type="entry name" value="Rhomboid-like"/>
    <property type="match status" value="1"/>
</dbReference>
<feature type="domain" description="Peptidase S54 rhomboid" evidence="7">
    <location>
        <begin position="32"/>
        <end position="95"/>
    </location>
</feature>
<feature type="transmembrane region" description="Helical" evidence="6">
    <location>
        <begin position="99"/>
        <end position="117"/>
    </location>
</feature>
<comment type="catalytic activity">
    <reaction evidence="6">
        <text>Cleaves type-1 transmembrane domains using a catalytic dyad composed of serine and histidine that are contributed by different transmembrane domains.</text>
        <dbReference type="EC" id="3.4.21.105"/>
    </reaction>
</comment>
<keyword evidence="6" id="KW-0645">Protease</keyword>
<comment type="caution">
    <text evidence="8">The sequence shown here is derived from an EMBL/GenBank/DDBJ whole genome shotgun (WGS) entry which is preliminary data.</text>
</comment>
<keyword evidence="6" id="KW-0378">Hydrolase</keyword>
<evidence type="ECO:0000313" key="8">
    <source>
        <dbReference type="EMBL" id="KAF5740260.1"/>
    </source>
</evidence>
<evidence type="ECO:0000256" key="3">
    <source>
        <dbReference type="ARBA" id="ARBA00022692"/>
    </source>
</evidence>
<dbReference type="GO" id="GO:0004252">
    <property type="term" value="F:serine-type endopeptidase activity"/>
    <property type="evidence" value="ECO:0007669"/>
    <property type="project" value="InterPro"/>
</dbReference>
<evidence type="ECO:0000256" key="1">
    <source>
        <dbReference type="ARBA" id="ARBA00004141"/>
    </source>
</evidence>
<evidence type="ECO:0000313" key="9">
    <source>
        <dbReference type="Proteomes" id="UP000593562"/>
    </source>
</evidence>
<dbReference type="InterPro" id="IPR022764">
    <property type="entry name" value="Peptidase_S54_rhomboid_dom"/>
</dbReference>
<dbReference type="GO" id="GO:0006508">
    <property type="term" value="P:proteolysis"/>
    <property type="evidence" value="ECO:0007669"/>
    <property type="project" value="UniProtKB-KW"/>
</dbReference>
<evidence type="ECO:0000256" key="4">
    <source>
        <dbReference type="ARBA" id="ARBA00022989"/>
    </source>
</evidence>
<accession>A0A7J7D1R0</accession>
<feature type="transmembrane region" description="Helical" evidence="6">
    <location>
        <begin position="70"/>
        <end position="92"/>
    </location>
</feature>
<evidence type="ECO:0000256" key="6">
    <source>
        <dbReference type="RuleBase" id="RU362115"/>
    </source>
</evidence>
<evidence type="ECO:0000256" key="5">
    <source>
        <dbReference type="ARBA" id="ARBA00023136"/>
    </source>
</evidence>
<comment type="function">
    <text evidence="6">Serine protease involved in intramembrane proteolysis.</text>
</comment>
<proteinExistence type="inferred from homology"/>
<keyword evidence="6" id="KW-0720">Serine protease</keyword>
<comment type="subcellular location">
    <subcellularLocation>
        <location evidence="1 6">Membrane</location>
        <topology evidence="1 6">Multi-pass membrane protein</topology>
    </subcellularLocation>
</comment>
<dbReference type="InterPro" id="IPR002610">
    <property type="entry name" value="Peptidase_S54_rhomboid-like"/>
</dbReference>
<dbReference type="InParanoid" id="A0A7J7D1R0"/>
<comment type="similarity">
    <text evidence="2 6">Belongs to the peptidase S54 family.</text>
</comment>
<protein>
    <recommendedName>
        <fullName evidence="6">RHOMBOID-like protein</fullName>
        <ecNumber evidence="6">3.4.21.105</ecNumber>
    </recommendedName>
</protein>
<sequence length="239" mass="26388">MRWSCGGFICMSLCCCWLEKIGALRLVLLAGHQNWRLLTCPYVHAGAFHMIINLSSVIFLGIYLEQEFGPLMTGIIYILSAFCGSLIAALVARNSPVSIALVILFALSAINFGIGLLPYVDNFANIGGFLSGVLLGFVLLFNPQIREVALNKAGFYDYGVKSSMKLKEKLDSPVMRIVSLLLFVFACVCVTFNFIAQLLGLTCNLTRKPCLYPLQSSWNSYGSIPRFECQPVLQVVLLH</sequence>
<feature type="transmembrane region" description="Helical" evidence="6">
    <location>
        <begin position="123"/>
        <end position="142"/>
    </location>
</feature>
<evidence type="ECO:0000256" key="2">
    <source>
        <dbReference type="ARBA" id="ARBA00009045"/>
    </source>
</evidence>
<keyword evidence="4 6" id="KW-1133">Transmembrane helix</keyword>
<keyword evidence="9" id="KW-1185">Reference proteome</keyword>
<dbReference type="Gene3D" id="1.20.1540.10">
    <property type="entry name" value="Rhomboid-like"/>
    <property type="match status" value="1"/>
</dbReference>
<dbReference type="GO" id="GO:0016020">
    <property type="term" value="C:membrane"/>
    <property type="evidence" value="ECO:0007669"/>
    <property type="project" value="UniProtKB-SubCell"/>
</dbReference>
<dbReference type="PANTHER" id="PTHR22936:SF75">
    <property type="entry name" value="RHOMBOID-LIKE PROTEIN 8"/>
    <property type="match status" value="1"/>
</dbReference>
<feature type="transmembrane region" description="Helical" evidence="6">
    <location>
        <begin position="174"/>
        <end position="199"/>
    </location>
</feature>